<feature type="domain" description="HTH luxR-type" evidence="2">
    <location>
        <begin position="137"/>
        <end position="194"/>
    </location>
</feature>
<protein>
    <recommendedName>
        <fullName evidence="2">HTH luxR-type domain-containing protein</fullName>
    </recommendedName>
</protein>
<evidence type="ECO:0000313" key="4">
    <source>
        <dbReference type="Proteomes" id="UP000284853"/>
    </source>
</evidence>
<dbReference type="SUPFAM" id="SSF46894">
    <property type="entry name" value="C-terminal effector domain of the bipartite response regulators"/>
    <property type="match status" value="1"/>
</dbReference>
<dbReference type="Gene3D" id="1.10.10.10">
    <property type="entry name" value="Winged helix-like DNA-binding domain superfamily/Winged helix DNA-binding domain"/>
    <property type="match status" value="1"/>
</dbReference>
<evidence type="ECO:0000259" key="2">
    <source>
        <dbReference type="SMART" id="SM00421"/>
    </source>
</evidence>
<accession>A0ABX9PVB6</accession>
<dbReference type="PRINTS" id="PR00038">
    <property type="entry name" value="HTHLUXR"/>
</dbReference>
<dbReference type="InterPro" id="IPR000792">
    <property type="entry name" value="Tscrpt_reg_LuxR_C"/>
</dbReference>
<evidence type="ECO:0000256" key="1">
    <source>
        <dbReference type="ARBA" id="ARBA00023125"/>
    </source>
</evidence>
<sequence>MFVIGSCLFSIHCEDRFFKIGLQEIFKDICSSVKLPVNNCIPFELELADYFVVDIIVLSSKAIYEKIPEQILKKKKNHAAIIFCSDSMTHILTGITGYDLVSCIPMDVKLEKLAQIFCVLVFGTEGAKKSLFTKTGLAPLTCNEMRVSSLLSKGLNQYDISQFTGINPKTVSLHLRSAMTKFKVKTLLEYRVKLSHIDTLDGFN</sequence>
<evidence type="ECO:0000313" key="3">
    <source>
        <dbReference type="EMBL" id="RKF67977.1"/>
    </source>
</evidence>
<dbReference type="RefSeq" id="WP_120162105.1">
    <property type="nucleotide sequence ID" value="NZ_NSDJ01000001.1"/>
</dbReference>
<dbReference type="SMART" id="SM00421">
    <property type="entry name" value="HTH_LUXR"/>
    <property type="match status" value="1"/>
</dbReference>
<proteinExistence type="predicted"/>
<dbReference type="EMBL" id="NSDJ01000001">
    <property type="protein sequence ID" value="RKF67977.1"/>
    <property type="molecule type" value="Genomic_DNA"/>
</dbReference>
<organism evidence="3 4">
    <name type="scientific">Rahnella variigena</name>
    <dbReference type="NCBI Taxonomy" id="574964"/>
    <lineage>
        <taxon>Bacteria</taxon>
        <taxon>Pseudomonadati</taxon>
        <taxon>Pseudomonadota</taxon>
        <taxon>Gammaproteobacteria</taxon>
        <taxon>Enterobacterales</taxon>
        <taxon>Yersiniaceae</taxon>
        <taxon>Rahnella</taxon>
    </lineage>
</organism>
<gene>
    <name evidence="3" type="ORF">CKQ54_06130</name>
</gene>
<reference evidence="3 4" key="1">
    <citation type="submission" date="2017-08" db="EMBL/GenBank/DDBJ databases">
        <title>Comparative genomics of bacteria isolated from necrotic lesions of AOD affected trees.</title>
        <authorList>
            <person name="Doonan J."/>
            <person name="Denman S."/>
            <person name="Mcdonald J.E."/>
        </authorList>
    </citation>
    <scope>NUCLEOTIDE SEQUENCE [LARGE SCALE GENOMIC DNA]</scope>
    <source>
        <strain evidence="3 4">CIP 105588</strain>
    </source>
</reference>
<keyword evidence="1" id="KW-0238">DNA-binding</keyword>
<dbReference type="GeneID" id="302708379"/>
<keyword evidence="4" id="KW-1185">Reference proteome</keyword>
<dbReference type="InterPro" id="IPR036388">
    <property type="entry name" value="WH-like_DNA-bd_sf"/>
</dbReference>
<dbReference type="InterPro" id="IPR016032">
    <property type="entry name" value="Sig_transdc_resp-reg_C-effctor"/>
</dbReference>
<comment type="caution">
    <text evidence="3">The sequence shown here is derived from an EMBL/GenBank/DDBJ whole genome shotgun (WGS) entry which is preliminary data.</text>
</comment>
<dbReference type="Proteomes" id="UP000284853">
    <property type="component" value="Unassembled WGS sequence"/>
</dbReference>
<dbReference type="Pfam" id="PF00196">
    <property type="entry name" value="GerE"/>
    <property type="match status" value="1"/>
</dbReference>
<name>A0ABX9PVB6_9GAMM</name>